<evidence type="ECO:0000313" key="2">
    <source>
        <dbReference type="EMBL" id="CAB4029719.1"/>
    </source>
</evidence>
<proteinExistence type="predicted"/>
<dbReference type="Proteomes" id="UP001152795">
    <property type="component" value="Unassembled WGS sequence"/>
</dbReference>
<dbReference type="OrthoDB" id="8120989at2759"/>
<dbReference type="EMBL" id="CACRXK020016361">
    <property type="protein sequence ID" value="CAB4029719.1"/>
    <property type="molecule type" value="Genomic_DNA"/>
</dbReference>
<gene>
    <name evidence="2" type="ORF">PACLA_8A051489</name>
</gene>
<dbReference type="AlphaFoldDB" id="A0A6S7LB33"/>
<comment type="caution">
    <text evidence="2">The sequence shown here is derived from an EMBL/GenBank/DDBJ whole genome shotgun (WGS) entry which is preliminary data.</text>
</comment>
<evidence type="ECO:0000313" key="3">
    <source>
        <dbReference type="Proteomes" id="UP001152795"/>
    </source>
</evidence>
<dbReference type="InterPro" id="IPR048366">
    <property type="entry name" value="TNP-like_GBD"/>
</dbReference>
<dbReference type="Pfam" id="PF21788">
    <property type="entry name" value="TNP-like_GBD"/>
    <property type="match status" value="1"/>
</dbReference>
<name>A0A6S7LB33_PARCT</name>
<feature type="domain" description="Transposable element P transposase-like GTP-binding insertion" evidence="1">
    <location>
        <begin position="39"/>
        <end position="150"/>
    </location>
</feature>
<accession>A0A6S7LB33</accession>
<reference evidence="2" key="1">
    <citation type="submission" date="2020-04" db="EMBL/GenBank/DDBJ databases">
        <authorList>
            <person name="Alioto T."/>
            <person name="Alioto T."/>
            <person name="Gomez Garrido J."/>
        </authorList>
    </citation>
    <scope>NUCLEOTIDE SEQUENCE</scope>
    <source>
        <strain evidence="2">A484AB</strain>
    </source>
</reference>
<keyword evidence="3" id="KW-1185">Reference proteome</keyword>
<evidence type="ECO:0000259" key="1">
    <source>
        <dbReference type="Pfam" id="PF21788"/>
    </source>
</evidence>
<organism evidence="2 3">
    <name type="scientific">Paramuricea clavata</name>
    <name type="common">Red gorgonian</name>
    <name type="synonym">Violescent sea-whip</name>
    <dbReference type="NCBI Taxonomy" id="317549"/>
    <lineage>
        <taxon>Eukaryota</taxon>
        <taxon>Metazoa</taxon>
        <taxon>Cnidaria</taxon>
        <taxon>Anthozoa</taxon>
        <taxon>Octocorallia</taxon>
        <taxon>Malacalcyonacea</taxon>
        <taxon>Plexauridae</taxon>
        <taxon>Paramuricea</taxon>
    </lineage>
</organism>
<sequence length="190" mass="21267">MEMAANQLSGTISNCLYGTGIGGELEATSDILPGLEVVAVVRNNLINYDYHCEEKVAASWRHQSPIRYNIDSKNHIRCCPKLTNKHIFPNGFQMMKVKYAAQVLSNTVSAAVLMAINGGLPPDATEKAEIRSTFDEIFDFLNSSSFKSYKIHNRPITSESKHPGLMKECVHFSEKLPLKIQQLMKMLHPL</sequence>
<protein>
    <recommendedName>
        <fullName evidence="1">Transposable element P transposase-like GTP-binding insertion domain-containing protein</fullName>
    </recommendedName>
</protein>